<dbReference type="InterPro" id="IPR050465">
    <property type="entry name" value="UPF0194_transport"/>
</dbReference>
<keyword evidence="5" id="KW-1133">Transmembrane helix</keyword>
<dbReference type="InterPro" id="IPR058982">
    <property type="entry name" value="Beta-barrel_AprE"/>
</dbReference>
<evidence type="ECO:0000256" key="5">
    <source>
        <dbReference type="SAM" id="Phobius"/>
    </source>
</evidence>
<dbReference type="InterPro" id="IPR058624">
    <property type="entry name" value="MdtA-like_HH"/>
</dbReference>
<feature type="coiled-coil region" evidence="3">
    <location>
        <begin position="108"/>
        <end position="149"/>
    </location>
</feature>
<feature type="transmembrane region" description="Helical" evidence="5">
    <location>
        <begin position="12"/>
        <end position="35"/>
    </location>
</feature>
<dbReference type="Gene3D" id="2.40.50.100">
    <property type="match status" value="1"/>
</dbReference>
<protein>
    <submittedName>
        <fullName evidence="9">Efflux RND transporter periplasmic adaptor subunit</fullName>
    </submittedName>
</protein>
<dbReference type="Pfam" id="PF26002">
    <property type="entry name" value="Beta-barrel_AprE"/>
    <property type="match status" value="1"/>
</dbReference>
<evidence type="ECO:0000259" key="8">
    <source>
        <dbReference type="Pfam" id="PF26002"/>
    </source>
</evidence>
<feature type="domain" description="Multidrug resistance protein MdtA-like alpha-helical hairpin" evidence="6">
    <location>
        <begin position="122"/>
        <end position="186"/>
    </location>
</feature>
<evidence type="ECO:0000313" key="9">
    <source>
        <dbReference type="EMBL" id="MDN5200061.1"/>
    </source>
</evidence>
<dbReference type="Gene3D" id="2.40.420.20">
    <property type="match status" value="1"/>
</dbReference>
<keyword evidence="10" id="KW-1185">Reference proteome</keyword>
<feature type="domain" description="Multidrug resistance protein MdtA-like barrel-sandwich hybrid" evidence="7">
    <location>
        <begin position="69"/>
        <end position="230"/>
    </location>
</feature>
<evidence type="ECO:0000256" key="4">
    <source>
        <dbReference type="SAM" id="MobiDB-lite"/>
    </source>
</evidence>
<sequence length="464" mass="50649">MARQRKKSNKLLYILLATVALLIVIVIVGKSAGWIGKKKEMEVDTEKAAKNTIVEKVSASGAVQPETEVKLSPDVAGEIIELNVEEGDSVKAGQLLIKIRPDNLESALERTRAMLDQQRANLKSAQANLAKAEANFERASLEYKRNEKLQKEKVISKADWELAQSNFASAGSDLEAAKSSVSAAQFIVKSQEATVDEAAENLRLTNVYAPSGGIVSKLSVEKGERVVGSQMMSGTELLRIADLTKMEVRVDVNENDIIRVSTGDTAVIDVDSYASMDKKFKGIVTQIANTANDKVSADAVTEFEVRVRILNESYQDLLEERGITYPFRPGMTASVDIITNSKSDILTVPLSSVTTRDPNKKQRFSAGGSEGGNNSNDNKERTKTKEEDLKEVVFVNDNGVAKMIEVKTGISDFENIEILSGLEEGSEVVSGPFLAVSKRLNDGDAIATKKKNNKKEKKSEDKEE</sequence>
<dbReference type="Gene3D" id="2.40.30.170">
    <property type="match status" value="1"/>
</dbReference>
<organism evidence="9 10">
    <name type="scientific">Splendidivirga corallicola</name>
    <dbReference type="NCBI Taxonomy" id="3051826"/>
    <lineage>
        <taxon>Bacteria</taxon>
        <taxon>Pseudomonadati</taxon>
        <taxon>Bacteroidota</taxon>
        <taxon>Cytophagia</taxon>
        <taxon>Cytophagales</taxon>
        <taxon>Splendidivirgaceae</taxon>
        <taxon>Splendidivirga</taxon>
    </lineage>
</organism>
<dbReference type="Proteomes" id="UP001172082">
    <property type="component" value="Unassembled WGS sequence"/>
</dbReference>
<evidence type="ECO:0000259" key="7">
    <source>
        <dbReference type="Pfam" id="PF25917"/>
    </source>
</evidence>
<evidence type="ECO:0000259" key="6">
    <source>
        <dbReference type="Pfam" id="PF25876"/>
    </source>
</evidence>
<comment type="caution">
    <text evidence="9">The sequence shown here is derived from an EMBL/GenBank/DDBJ whole genome shotgun (WGS) entry which is preliminary data.</text>
</comment>
<dbReference type="InterPro" id="IPR058625">
    <property type="entry name" value="MdtA-like_BSH"/>
</dbReference>
<keyword evidence="5" id="KW-0472">Membrane</keyword>
<dbReference type="Gene3D" id="1.10.287.470">
    <property type="entry name" value="Helix hairpin bin"/>
    <property type="match status" value="1"/>
</dbReference>
<proteinExistence type="predicted"/>
<reference evidence="9" key="1">
    <citation type="submission" date="2023-06" db="EMBL/GenBank/DDBJ databases">
        <title>Genomic of Parafulvivirga corallium.</title>
        <authorList>
            <person name="Wang G."/>
        </authorList>
    </citation>
    <scope>NUCLEOTIDE SEQUENCE</scope>
    <source>
        <strain evidence="9">BMA10</strain>
    </source>
</reference>
<comment type="subcellular location">
    <subcellularLocation>
        <location evidence="1">Cell envelope</location>
    </subcellularLocation>
</comment>
<keyword evidence="2 3" id="KW-0175">Coiled coil</keyword>
<name>A0ABT8KH63_9BACT</name>
<feature type="region of interest" description="Disordered" evidence="4">
    <location>
        <begin position="441"/>
        <end position="464"/>
    </location>
</feature>
<gene>
    <name evidence="9" type="ORF">QQ008_01780</name>
</gene>
<accession>A0ABT8KH63</accession>
<dbReference type="SUPFAM" id="SSF111369">
    <property type="entry name" value="HlyD-like secretion proteins"/>
    <property type="match status" value="1"/>
</dbReference>
<feature type="domain" description="AprE-like beta-barrel" evidence="8">
    <location>
        <begin position="247"/>
        <end position="339"/>
    </location>
</feature>
<dbReference type="EMBL" id="JAUJEA010000001">
    <property type="protein sequence ID" value="MDN5200061.1"/>
    <property type="molecule type" value="Genomic_DNA"/>
</dbReference>
<evidence type="ECO:0000313" key="10">
    <source>
        <dbReference type="Proteomes" id="UP001172082"/>
    </source>
</evidence>
<feature type="region of interest" description="Disordered" evidence="4">
    <location>
        <begin position="349"/>
        <end position="385"/>
    </location>
</feature>
<keyword evidence="5" id="KW-0812">Transmembrane</keyword>
<evidence type="ECO:0000256" key="3">
    <source>
        <dbReference type="SAM" id="Coils"/>
    </source>
</evidence>
<evidence type="ECO:0000256" key="1">
    <source>
        <dbReference type="ARBA" id="ARBA00004196"/>
    </source>
</evidence>
<dbReference type="PANTHER" id="PTHR32347">
    <property type="entry name" value="EFFLUX SYSTEM COMPONENT YKNX-RELATED"/>
    <property type="match status" value="1"/>
</dbReference>
<dbReference type="Pfam" id="PF25876">
    <property type="entry name" value="HH_MFP_RND"/>
    <property type="match status" value="1"/>
</dbReference>
<dbReference type="PANTHER" id="PTHR32347:SF14">
    <property type="entry name" value="EFFLUX SYSTEM COMPONENT YKNX-RELATED"/>
    <property type="match status" value="1"/>
</dbReference>
<evidence type="ECO:0000256" key="2">
    <source>
        <dbReference type="ARBA" id="ARBA00023054"/>
    </source>
</evidence>
<dbReference type="RefSeq" id="WP_346750088.1">
    <property type="nucleotide sequence ID" value="NZ_JAUJEA010000001.1"/>
</dbReference>
<dbReference type="Pfam" id="PF25917">
    <property type="entry name" value="BSH_RND"/>
    <property type="match status" value="1"/>
</dbReference>